<feature type="domain" description="SusD-like N-terminal" evidence="7">
    <location>
        <begin position="26"/>
        <end position="235"/>
    </location>
</feature>
<evidence type="ECO:0000313" key="8">
    <source>
        <dbReference type="EMBL" id="SDE57378.1"/>
    </source>
</evidence>
<dbReference type="STRING" id="1391627.SAMN05216464_107222"/>
<evidence type="ECO:0000256" key="1">
    <source>
        <dbReference type="ARBA" id="ARBA00004442"/>
    </source>
</evidence>
<evidence type="ECO:0000256" key="2">
    <source>
        <dbReference type="ARBA" id="ARBA00006275"/>
    </source>
</evidence>
<reference evidence="8 9" key="1">
    <citation type="submission" date="2016-10" db="EMBL/GenBank/DDBJ databases">
        <authorList>
            <person name="de Groot N.N."/>
        </authorList>
    </citation>
    <scope>NUCLEOTIDE SEQUENCE [LARGE SCALE GENOMIC DNA]</scope>
    <source>
        <strain evidence="8 9">47C3B</strain>
    </source>
</reference>
<dbReference type="AlphaFoldDB" id="A0A1G7E0Y4"/>
<dbReference type="OrthoDB" id="630434at2"/>
<dbReference type="RefSeq" id="WP_091150633.1">
    <property type="nucleotide sequence ID" value="NZ_FNAI01000007.1"/>
</dbReference>
<evidence type="ECO:0000256" key="4">
    <source>
        <dbReference type="ARBA" id="ARBA00023136"/>
    </source>
</evidence>
<protein>
    <submittedName>
        <fullName evidence="8">Starch-binding associating with outer membrane</fullName>
    </submittedName>
</protein>
<name>A0A1G7E0Y4_9SPHI</name>
<evidence type="ECO:0000256" key="5">
    <source>
        <dbReference type="ARBA" id="ARBA00023237"/>
    </source>
</evidence>
<comment type="similarity">
    <text evidence="2">Belongs to the SusD family.</text>
</comment>
<dbReference type="EMBL" id="FNAI01000007">
    <property type="protein sequence ID" value="SDE57378.1"/>
    <property type="molecule type" value="Genomic_DNA"/>
</dbReference>
<evidence type="ECO:0000259" key="7">
    <source>
        <dbReference type="Pfam" id="PF14322"/>
    </source>
</evidence>
<dbReference type="InterPro" id="IPR012944">
    <property type="entry name" value="SusD_RagB_dom"/>
</dbReference>
<dbReference type="CDD" id="cd08977">
    <property type="entry name" value="SusD"/>
    <property type="match status" value="1"/>
</dbReference>
<gene>
    <name evidence="8" type="ORF">SAMN05216464_107222</name>
</gene>
<organism evidence="8 9">
    <name type="scientific">Mucilaginibacter pineti</name>
    <dbReference type="NCBI Taxonomy" id="1391627"/>
    <lineage>
        <taxon>Bacteria</taxon>
        <taxon>Pseudomonadati</taxon>
        <taxon>Bacteroidota</taxon>
        <taxon>Sphingobacteriia</taxon>
        <taxon>Sphingobacteriales</taxon>
        <taxon>Sphingobacteriaceae</taxon>
        <taxon>Mucilaginibacter</taxon>
    </lineage>
</organism>
<keyword evidence="4" id="KW-0472">Membrane</keyword>
<keyword evidence="5" id="KW-0998">Cell outer membrane</keyword>
<evidence type="ECO:0000259" key="6">
    <source>
        <dbReference type="Pfam" id="PF07980"/>
    </source>
</evidence>
<comment type="subcellular location">
    <subcellularLocation>
        <location evidence="1">Cell outer membrane</location>
    </subcellularLocation>
</comment>
<proteinExistence type="inferred from homology"/>
<dbReference type="InterPro" id="IPR011990">
    <property type="entry name" value="TPR-like_helical_dom_sf"/>
</dbReference>
<dbReference type="Pfam" id="PF07980">
    <property type="entry name" value="SusD_RagB"/>
    <property type="match status" value="1"/>
</dbReference>
<dbReference type="SUPFAM" id="SSF48452">
    <property type="entry name" value="TPR-like"/>
    <property type="match status" value="1"/>
</dbReference>
<evidence type="ECO:0000256" key="3">
    <source>
        <dbReference type="ARBA" id="ARBA00022729"/>
    </source>
</evidence>
<dbReference type="Pfam" id="PF14322">
    <property type="entry name" value="SusD-like_3"/>
    <property type="match status" value="1"/>
</dbReference>
<keyword evidence="3" id="KW-0732">Signal</keyword>
<keyword evidence="9" id="KW-1185">Reference proteome</keyword>
<dbReference type="InterPro" id="IPR033985">
    <property type="entry name" value="SusD-like_N"/>
</dbReference>
<feature type="domain" description="RagB/SusD" evidence="6">
    <location>
        <begin position="348"/>
        <end position="478"/>
    </location>
</feature>
<sequence>MKKIKYTIIALSTLIVLFNTSCKKQLDIKPESDVEADLAIKNSKDVEGVLIGAYTAAGLRGIYGGRLQATTEFLANDGDFSFYGTYSEYTELSSQAPTITNAFISDLWNAGFNTIGVCNTVLAHLDLVDTAKGKRVRVEAEAKFLRGMTYFDLARSFGRAWNDDHGSPTTNPAVPIVLTPTTTIPGIQKPSRSTVAQVYAQAISDLTAAEANLEVAKSTYASSSAASAILARIYLTQENYTLAETEATKVIDAKNNGNIIYSLVNLFADEFQYPGQATHVFNTTEDIFAIQMSSQSGFNALNEIFASADFGGRSETYINQQHFDRYETGDDRLNEFYDEDGLGDILTSKFNNQYGNVVLIRLAEIYLIRAEARIKKGAADLVGAAADINIVRKRAKLENTTATSAVDLFEAVKHERRVELAFEGFRLFDLKRYKESIPAYDSNGDPAGTIDWDSPKLVYPIPKRERDTNPNLTQNEGYQ</sequence>
<dbReference type="Gene3D" id="1.25.40.390">
    <property type="match status" value="1"/>
</dbReference>
<dbReference type="GO" id="GO:0009279">
    <property type="term" value="C:cell outer membrane"/>
    <property type="evidence" value="ECO:0007669"/>
    <property type="project" value="UniProtKB-SubCell"/>
</dbReference>
<evidence type="ECO:0000313" key="9">
    <source>
        <dbReference type="Proteomes" id="UP000199072"/>
    </source>
</evidence>
<dbReference type="Proteomes" id="UP000199072">
    <property type="component" value="Unassembled WGS sequence"/>
</dbReference>
<accession>A0A1G7E0Y4</accession>